<dbReference type="AlphaFoldDB" id="U2EAB8"/>
<dbReference type="EMBL" id="AFNU02000006">
    <property type="protein sequence ID" value="ERJ12038.1"/>
    <property type="molecule type" value="Genomic_DNA"/>
</dbReference>
<accession>U2EAB8</accession>
<dbReference type="InParanoid" id="U2EAB8"/>
<evidence type="ECO:0000313" key="1">
    <source>
        <dbReference type="EMBL" id="ERJ12038.1"/>
    </source>
</evidence>
<dbReference type="Proteomes" id="UP000005707">
    <property type="component" value="Unassembled WGS sequence"/>
</dbReference>
<keyword evidence="2" id="KW-1185">Reference proteome</keyword>
<dbReference type="RefSeq" id="WP_008827354.1">
    <property type="nucleotide sequence ID" value="NZ_AFNU02000006.1"/>
</dbReference>
<reference evidence="1 2" key="2">
    <citation type="journal article" date="2013" name="PLoS ONE">
        <title>INDIGO - INtegrated Data Warehouse of MIcrobial GenOmes with Examples from the Red Sea Extremophiles.</title>
        <authorList>
            <person name="Alam I."/>
            <person name="Antunes A."/>
            <person name="Kamau A.A."/>
            <person name="Ba Alawi W."/>
            <person name="Kalkatawi M."/>
            <person name="Stingl U."/>
            <person name="Bajic V.B."/>
        </authorList>
    </citation>
    <scope>NUCLEOTIDE SEQUENCE [LARGE SCALE GENOMIC DNA]</scope>
    <source>
        <strain evidence="1 2">SSD-17B</strain>
    </source>
</reference>
<name>U2EAB8_9MOLU</name>
<comment type="caution">
    <text evidence="1">The sequence shown here is derived from an EMBL/GenBank/DDBJ whole genome shotgun (WGS) entry which is preliminary data.</text>
</comment>
<protein>
    <submittedName>
        <fullName evidence="1">Uncharacterized protein</fullName>
    </submittedName>
</protein>
<organism evidence="1 2">
    <name type="scientific">Haloplasma contractile SSD-17B</name>
    <dbReference type="NCBI Taxonomy" id="1033810"/>
    <lineage>
        <taxon>Bacteria</taxon>
        <taxon>Bacillati</taxon>
        <taxon>Mycoplasmatota</taxon>
        <taxon>Mollicutes</taxon>
        <taxon>Haloplasmatales</taxon>
        <taxon>Haloplasmataceae</taxon>
        <taxon>Haloplasma</taxon>
    </lineage>
</organism>
<dbReference type="STRING" id="1033810.HLPCO_001952"/>
<reference evidence="1 2" key="1">
    <citation type="journal article" date="2011" name="J. Bacteriol.">
        <title>Genome sequence of Haloplasma contractile, an unusual contractile bacterium from a deep-sea anoxic brine lake.</title>
        <authorList>
            <person name="Antunes A."/>
            <person name="Alam I."/>
            <person name="El Dorry H."/>
            <person name="Siam R."/>
            <person name="Robertson A."/>
            <person name="Bajic V.B."/>
            <person name="Stingl U."/>
        </authorList>
    </citation>
    <scope>NUCLEOTIDE SEQUENCE [LARGE SCALE GENOMIC DNA]</scope>
    <source>
        <strain evidence="1 2">SSD-17B</strain>
    </source>
</reference>
<evidence type="ECO:0000313" key="2">
    <source>
        <dbReference type="Proteomes" id="UP000005707"/>
    </source>
</evidence>
<proteinExistence type="predicted"/>
<sequence length="72" mass="8160">MSQHRHRCECDSCCGQLFSCGDRIRVNFILADQVVIPGIYIDSECDRLIWRRDGGNIECTPCSAISIIKVNE</sequence>
<gene>
    <name evidence="1" type="ORF">HLPCO_001952</name>
</gene>